<dbReference type="InterPro" id="IPR022742">
    <property type="entry name" value="Hydrolase_4"/>
</dbReference>
<organism evidence="2 3">
    <name type="scientific">Brumicola blandensis</name>
    <dbReference type="NCBI Taxonomy" id="3075611"/>
    <lineage>
        <taxon>Bacteria</taxon>
        <taxon>Pseudomonadati</taxon>
        <taxon>Pseudomonadota</taxon>
        <taxon>Gammaproteobacteria</taxon>
        <taxon>Alteromonadales</taxon>
        <taxon>Alteromonadaceae</taxon>
        <taxon>Brumicola</taxon>
    </lineage>
</organism>
<protein>
    <submittedName>
        <fullName evidence="2">Alpha/beta fold hydrolase</fullName>
    </submittedName>
</protein>
<dbReference type="GO" id="GO:0016787">
    <property type="term" value="F:hydrolase activity"/>
    <property type="evidence" value="ECO:0007669"/>
    <property type="project" value="UniProtKB-KW"/>
</dbReference>
<feature type="domain" description="Serine aminopeptidase S33" evidence="1">
    <location>
        <begin position="39"/>
        <end position="167"/>
    </location>
</feature>
<dbReference type="Pfam" id="PF12146">
    <property type="entry name" value="Hydrolase_4"/>
    <property type="match status" value="1"/>
</dbReference>
<dbReference type="PIRSF" id="PIRSF037442">
    <property type="entry name" value="UCP037442_abhydr"/>
    <property type="match status" value="1"/>
</dbReference>
<dbReference type="InterPro" id="IPR029058">
    <property type="entry name" value="AB_hydrolase_fold"/>
</dbReference>
<accession>A0AAW8R5Q9</accession>
<name>A0AAW8R5Q9_9ALTE</name>
<gene>
    <name evidence="2" type="ORF">RM544_14525</name>
</gene>
<sequence>MSDIQTPQTIKKPLDLLTLDNVGIRAYHYQPNSESSEDPTGIIVIGSATGVPQGFYKRFAEAAVSQGFEVITLDYRGIGESAPATLKGYHMDYLDWARQDLAAGIEYAQTERRTRQLSCRLIMVGHSYGGHALGLLPNIEHIDGAYIFGAGAGWHGWMPALERFKVRLLWNVIAPIVVKLNGYLAWNSFGMGENLPLNVYRQWKHWCKFPHYFFDDPKMQHMHEVFARYDKPLVAVNAIDDKWAQPASRDAFFKGYKNAQITNIDLQPSDCGLQKVDHMGYFKRDATAIWDEVFAWAKTLR</sequence>
<dbReference type="AlphaFoldDB" id="A0AAW8R5Q9"/>
<dbReference type="SUPFAM" id="SSF53474">
    <property type="entry name" value="alpha/beta-Hydrolases"/>
    <property type="match status" value="1"/>
</dbReference>
<dbReference type="RefSeq" id="WP_311362526.1">
    <property type="nucleotide sequence ID" value="NZ_JAVRIE010000006.1"/>
</dbReference>
<reference evidence="2 3" key="1">
    <citation type="submission" date="2023-09" db="EMBL/GenBank/DDBJ databases">
        <authorList>
            <person name="Rey-Velasco X."/>
        </authorList>
    </citation>
    <scope>NUCLEOTIDE SEQUENCE [LARGE SCALE GENOMIC DNA]</scope>
    <source>
        <strain evidence="2 3">W409</strain>
    </source>
</reference>
<dbReference type="Proteomes" id="UP001249020">
    <property type="component" value="Unassembled WGS sequence"/>
</dbReference>
<evidence type="ECO:0000313" key="2">
    <source>
        <dbReference type="EMBL" id="MDT0583762.1"/>
    </source>
</evidence>
<comment type="caution">
    <text evidence="2">The sequence shown here is derived from an EMBL/GenBank/DDBJ whole genome shotgun (WGS) entry which is preliminary data.</text>
</comment>
<keyword evidence="3" id="KW-1185">Reference proteome</keyword>
<evidence type="ECO:0000313" key="3">
    <source>
        <dbReference type="Proteomes" id="UP001249020"/>
    </source>
</evidence>
<dbReference type="Gene3D" id="3.40.50.1820">
    <property type="entry name" value="alpha/beta hydrolase"/>
    <property type="match status" value="1"/>
</dbReference>
<proteinExistence type="predicted"/>
<evidence type="ECO:0000259" key="1">
    <source>
        <dbReference type="Pfam" id="PF12146"/>
    </source>
</evidence>
<keyword evidence="2" id="KW-0378">Hydrolase</keyword>
<dbReference type="EMBL" id="JAVRIE010000006">
    <property type="protein sequence ID" value="MDT0583762.1"/>
    <property type="molecule type" value="Genomic_DNA"/>
</dbReference>
<dbReference type="InterPro" id="IPR017208">
    <property type="entry name" value="UCP037442_abhydr"/>
</dbReference>